<evidence type="ECO:0000256" key="3">
    <source>
        <dbReference type="ARBA" id="ARBA00022723"/>
    </source>
</evidence>
<dbReference type="EMBL" id="PFFQ01000004">
    <property type="protein sequence ID" value="PIW19518.1"/>
    <property type="molecule type" value="Genomic_DNA"/>
</dbReference>
<keyword evidence="3 10" id="KW-0479">Metal-binding</keyword>
<dbReference type="Pfam" id="PF16745">
    <property type="entry name" value="RsgA_N"/>
    <property type="match status" value="1"/>
</dbReference>
<dbReference type="EC" id="3.6.1.-" evidence="10"/>
<evidence type="ECO:0000313" key="13">
    <source>
        <dbReference type="EMBL" id="PIW19518.1"/>
    </source>
</evidence>
<dbReference type="Gene3D" id="3.40.50.300">
    <property type="entry name" value="P-loop containing nucleotide triphosphate hydrolases"/>
    <property type="match status" value="1"/>
</dbReference>
<feature type="binding site" evidence="10">
    <location>
        <position position="256"/>
    </location>
    <ligand>
        <name>Zn(2+)</name>
        <dbReference type="ChEBI" id="CHEBI:29105"/>
    </ligand>
</feature>
<dbReference type="SUPFAM" id="SSF52540">
    <property type="entry name" value="P-loop containing nucleoside triphosphate hydrolases"/>
    <property type="match status" value="1"/>
</dbReference>
<dbReference type="GO" id="GO:0005737">
    <property type="term" value="C:cytoplasm"/>
    <property type="evidence" value="ECO:0007669"/>
    <property type="project" value="UniProtKB-SubCell"/>
</dbReference>
<dbReference type="InterPro" id="IPR027417">
    <property type="entry name" value="P-loop_NTPase"/>
</dbReference>
<comment type="subunit">
    <text evidence="10">Monomer. Associates with 30S ribosomal subunit, binds 16S rRNA.</text>
</comment>
<keyword evidence="8 10" id="KW-0694">RNA-binding</keyword>
<name>A0A2M7GBG7_9BACT</name>
<comment type="subcellular location">
    <subcellularLocation>
        <location evidence="10">Cytoplasm</location>
    </subcellularLocation>
</comment>
<comment type="caution">
    <text evidence="13">The sequence shown here is derived from an EMBL/GenBank/DDBJ whole genome shotgun (WGS) entry which is preliminary data.</text>
</comment>
<keyword evidence="1 10" id="KW-0963">Cytoplasm</keyword>
<dbReference type="CDD" id="cd01854">
    <property type="entry name" value="YjeQ_EngC"/>
    <property type="match status" value="1"/>
</dbReference>
<evidence type="ECO:0000256" key="2">
    <source>
        <dbReference type="ARBA" id="ARBA00022517"/>
    </source>
</evidence>
<feature type="binding site" evidence="10">
    <location>
        <begin position="117"/>
        <end position="120"/>
    </location>
    <ligand>
        <name>GTP</name>
        <dbReference type="ChEBI" id="CHEBI:37565"/>
    </ligand>
</feature>
<evidence type="ECO:0000256" key="5">
    <source>
        <dbReference type="ARBA" id="ARBA00022741"/>
    </source>
</evidence>
<dbReference type="PANTHER" id="PTHR32120:SF11">
    <property type="entry name" value="SMALL RIBOSOMAL SUBUNIT BIOGENESIS GTPASE RSGA 1, MITOCHONDRIAL-RELATED"/>
    <property type="match status" value="1"/>
</dbReference>
<dbReference type="Proteomes" id="UP000231019">
    <property type="component" value="Unassembled WGS sequence"/>
</dbReference>
<proteinExistence type="inferred from homology"/>
<evidence type="ECO:0000259" key="12">
    <source>
        <dbReference type="PROSITE" id="PS51721"/>
    </source>
</evidence>
<dbReference type="GO" id="GO:0005525">
    <property type="term" value="F:GTP binding"/>
    <property type="evidence" value="ECO:0007669"/>
    <property type="project" value="UniProtKB-UniRule"/>
</dbReference>
<dbReference type="NCBIfam" id="TIGR00157">
    <property type="entry name" value="ribosome small subunit-dependent GTPase A"/>
    <property type="match status" value="1"/>
</dbReference>
<dbReference type="InterPro" id="IPR031944">
    <property type="entry name" value="RsgA_N"/>
</dbReference>
<organism evidence="13 14">
    <name type="scientific">bacterium (Candidatus Blackallbacteria) CG17_big_fil_post_rev_8_21_14_2_50_48_46</name>
    <dbReference type="NCBI Taxonomy" id="2014261"/>
    <lineage>
        <taxon>Bacteria</taxon>
        <taxon>Candidatus Blackallbacteria</taxon>
    </lineage>
</organism>
<accession>A0A2M7GBG7</accession>
<evidence type="ECO:0000259" key="11">
    <source>
        <dbReference type="PROSITE" id="PS50936"/>
    </source>
</evidence>
<feature type="domain" description="CP-type G" evidence="12">
    <location>
        <begin position="68"/>
        <end position="227"/>
    </location>
</feature>
<keyword evidence="7 10" id="KW-0862">Zinc</keyword>
<keyword evidence="6 10" id="KW-0378">Hydrolase</keyword>
<feature type="binding site" evidence="10">
    <location>
        <position position="264"/>
    </location>
    <ligand>
        <name>Zn(2+)</name>
        <dbReference type="ChEBI" id="CHEBI:29105"/>
    </ligand>
</feature>
<evidence type="ECO:0000256" key="9">
    <source>
        <dbReference type="ARBA" id="ARBA00023134"/>
    </source>
</evidence>
<evidence type="ECO:0000256" key="8">
    <source>
        <dbReference type="ARBA" id="ARBA00022884"/>
    </source>
</evidence>
<gene>
    <name evidence="10 13" type="primary">rsgA</name>
    <name evidence="13" type="ORF">COW36_01375</name>
</gene>
<dbReference type="PROSITE" id="PS50936">
    <property type="entry name" value="ENGC_GTPASE"/>
    <property type="match status" value="1"/>
</dbReference>
<dbReference type="PANTHER" id="PTHR32120">
    <property type="entry name" value="SMALL RIBOSOMAL SUBUNIT BIOGENESIS GTPASE RSGA"/>
    <property type="match status" value="1"/>
</dbReference>
<dbReference type="GO" id="GO:0046872">
    <property type="term" value="F:metal ion binding"/>
    <property type="evidence" value="ECO:0007669"/>
    <property type="project" value="UniProtKB-KW"/>
</dbReference>
<dbReference type="PROSITE" id="PS51721">
    <property type="entry name" value="G_CP"/>
    <property type="match status" value="1"/>
</dbReference>
<dbReference type="Gene3D" id="1.10.40.50">
    <property type="entry name" value="Probable gtpase engc, domain 3"/>
    <property type="match status" value="1"/>
</dbReference>
<protein>
    <recommendedName>
        <fullName evidence="10">Small ribosomal subunit biogenesis GTPase RsgA</fullName>
        <ecNumber evidence="10">3.6.1.-</ecNumber>
    </recommendedName>
</protein>
<dbReference type="GO" id="GO:0003924">
    <property type="term" value="F:GTPase activity"/>
    <property type="evidence" value="ECO:0007669"/>
    <property type="project" value="UniProtKB-UniRule"/>
</dbReference>
<keyword evidence="5 10" id="KW-0547">Nucleotide-binding</keyword>
<comment type="cofactor">
    <cofactor evidence="10">
        <name>Zn(2+)</name>
        <dbReference type="ChEBI" id="CHEBI:29105"/>
    </cofactor>
    <text evidence="10">Binds 1 zinc ion per subunit.</text>
</comment>
<dbReference type="InterPro" id="IPR004881">
    <property type="entry name" value="Ribosome_biogen_GTPase_RsgA"/>
</dbReference>
<dbReference type="Gene3D" id="2.40.50.140">
    <property type="entry name" value="Nucleic acid-binding proteins"/>
    <property type="match status" value="1"/>
</dbReference>
<sequence length="360" mass="40424">MSPQDSLSGLVIKVEANFYSVAWGDQVFLCTLRANLKKAGETIKVGDRVQLENIHEERPVVVSFEPRRNELQRPAIANIDQVLLVMSCLQPDFNANLIDRLILAVSWERLNPVICVSKADLLDEDLEAWLREEYAAFPLYFVSSATGQGLDPLRKALMGKISVLAGPSGAGKSSLINRINPECQLVTGEVNQKLGTGKHTTRHVSLHAVHWQNETGWIADSPGFSACDLPPLEPAELASFYPEFKAWLGKCGFSDCLHREELDCAIKDHLDTDSERYYNYLRLLLEVEERFKARMATSTKNEKLTKKAVGKNNQNLVLKLGTVGRARSRRTQRQALEQVGNWAELDPQAVEDISPEEWRL</sequence>
<feature type="binding site" evidence="10">
    <location>
        <position position="251"/>
    </location>
    <ligand>
        <name>Zn(2+)</name>
        <dbReference type="ChEBI" id="CHEBI:29105"/>
    </ligand>
</feature>
<evidence type="ECO:0000256" key="1">
    <source>
        <dbReference type="ARBA" id="ARBA00022490"/>
    </source>
</evidence>
<feature type="domain" description="EngC GTPase" evidence="11">
    <location>
        <begin position="77"/>
        <end position="225"/>
    </location>
</feature>
<evidence type="ECO:0000256" key="6">
    <source>
        <dbReference type="ARBA" id="ARBA00022801"/>
    </source>
</evidence>
<evidence type="ECO:0000256" key="10">
    <source>
        <dbReference type="HAMAP-Rule" id="MF_01820"/>
    </source>
</evidence>
<dbReference type="SUPFAM" id="SSF50249">
    <property type="entry name" value="Nucleic acid-binding proteins"/>
    <property type="match status" value="1"/>
</dbReference>
<dbReference type="AlphaFoldDB" id="A0A2M7GBG7"/>
<evidence type="ECO:0000313" key="14">
    <source>
        <dbReference type="Proteomes" id="UP000231019"/>
    </source>
</evidence>
<keyword evidence="4 10" id="KW-0699">rRNA-binding</keyword>
<dbReference type="InterPro" id="IPR012340">
    <property type="entry name" value="NA-bd_OB-fold"/>
</dbReference>
<comment type="similarity">
    <text evidence="10">Belongs to the TRAFAC class YlqF/YawG GTPase family. RsgA subfamily.</text>
</comment>
<keyword evidence="2 10" id="KW-0690">Ribosome biogenesis</keyword>
<comment type="function">
    <text evidence="10">One of several proteins that assist in the late maturation steps of the functional core of the 30S ribosomal subunit. Helps release RbfA from mature subunits. May play a role in the assembly of ribosomal proteins into the subunit. Circularly permuted GTPase that catalyzes slow GTP hydrolysis, GTPase activity is stimulated by the 30S ribosomal subunit.</text>
</comment>
<evidence type="ECO:0000256" key="4">
    <source>
        <dbReference type="ARBA" id="ARBA00022730"/>
    </source>
</evidence>
<dbReference type="HAMAP" id="MF_01820">
    <property type="entry name" value="GTPase_RsgA"/>
    <property type="match status" value="1"/>
</dbReference>
<dbReference type="InterPro" id="IPR030378">
    <property type="entry name" value="G_CP_dom"/>
</dbReference>
<dbReference type="GO" id="GO:0019843">
    <property type="term" value="F:rRNA binding"/>
    <property type="evidence" value="ECO:0007669"/>
    <property type="project" value="UniProtKB-KW"/>
</dbReference>
<dbReference type="GO" id="GO:0042274">
    <property type="term" value="P:ribosomal small subunit biogenesis"/>
    <property type="evidence" value="ECO:0007669"/>
    <property type="project" value="UniProtKB-UniRule"/>
</dbReference>
<dbReference type="Pfam" id="PF03193">
    <property type="entry name" value="RsgA_GTPase"/>
    <property type="match status" value="1"/>
</dbReference>
<feature type="binding site" evidence="10">
    <location>
        <begin position="166"/>
        <end position="174"/>
    </location>
    <ligand>
        <name>GTP</name>
        <dbReference type="ChEBI" id="CHEBI:37565"/>
    </ligand>
</feature>
<reference evidence="13 14" key="1">
    <citation type="submission" date="2017-09" db="EMBL/GenBank/DDBJ databases">
        <title>Depth-based differentiation of microbial function through sediment-hosted aquifers and enrichment of novel symbionts in the deep terrestrial subsurface.</title>
        <authorList>
            <person name="Probst A.J."/>
            <person name="Ladd B."/>
            <person name="Jarett J.K."/>
            <person name="Geller-Mcgrath D.E."/>
            <person name="Sieber C.M."/>
            <person name="Emerson J.B."/>
            <person name="Anantharaman K."/>
            <person name="Thomas B.C."/>
            <person name="Malmstrom R."/>
            <person name="Stieglmeier M."/>
            <person name="Klingl A."/>
            <person name="Woyke T."/>
            <person name="Ryan C.M."/>
            <person name="Banfield J.F."/>
        </authorList>
    </citation>
    <scope>NUCLEOTIDE SEQUENCE [LARGE SCALE GENOMIC DNA]</scope>
    <source>
        <strain evidence="13">CG17_big_fil_post_rev_8_21_14_2_50_48_46</strain>
    </source>
</reference>
<feature type="binding site" evidence="10">
    <location>
        <position position="258"/>
    </location>
    <ligand>
        <name>Zn(2+)</name>
        <dbReference type="ChEBI" id="CHEBI:29105"/>
    </ligand>
</feature>
<dbReference type="InterPro" id="IPR010914">
    <property type="entry name" value="RsgA_GTPase_dom"/>
</dbReference>
<keyword evidence="9 10" id="KW-0342">GTP-binding</keyword>
<evidence type="ECO:0000256" key="7">
    <source>
        <dbReference type="ARBA" id="ARBA00022833"/>
    </source>
</evidence>